<proteinExistence type="predicted"/>
<evidence type="ECO:0000256" key="2">
    <source>
        <dbReference type="ARBA" id="ARBA00022771"/>
    </source>
</evidence>
<keyword evidence="7" id="KW-1185">Reference proteome</keyword>
<evidence type="ECO:0000313" key="8">
    <source>
        <dbReference type="RefSeq" id="XP_014669930.1"/>
    </source>
</evidence>
<feature type="compositionally biased region" description="Polar residues" evidence="5">
    <location>
        <begin position="85"/>
        <end position="95"/>
    </location>
</feature>
<sequence length="242" mass="26180">MGGSSSGSESDEESVNDGIQEGLLYERQTNTKQQEHFPASGAKNFLIDDDASSDSSSSENDEPATRDDKNSPSKPALPSFVEVMTSPQSLSRGASVWSNPYRDAEHAKHAILERHVKLSEAEARSGGAAAKRACYKFLKGKCRFGKSCKFLHDRDTPAGRGGEPRAAHGAAGQTSGTPQGVGRGHGDSARQHPYQCDAGSDSTDSDVQRKRRVGLAQSLIPPKRAMHAYRKQQLQDEPWMSH</sequence>
<keyword evidence="2 4" id="KW-0863">Zinc-finger</keyword>
<evidence type="ECO:0000256" key="1">
    <source>
        <dbReference type="ARBA" id="ARBA00022723"/>
    </source>
</evidence>
<gene>
    <name evidence="8" type="primary">LOC106810955</name>
</gene>
<evidence type="ECO:0000256" key="5">
    <source>
        <dbReference type="SAM" id="MobiDB-lite"/>
    </source>
</evidence>
<dbReference type="RefSeq" id="XP_014669930.1">
    <property type="nucleotide sequence ID" value="XM_014814444.1"/>
</dbReference>
<organism evidence="7 8">
    <name type="scientific">Priapulus caudatus</name>
    <name type="common">Priapulid worm</name>
    <dbReference type="NCBI Taxonomy" id="37621"/>
    <lineage>
        <taxon>Eukaryota</taxon>
        <taxon>Metazoa</taxon>
        <taxon>Ecdysozoa</taxon>
        <taxon>Scalidophora</taxon>
        <taxon>Priapulida</taxon>
        <taxon>Priapulimorpha</taxon>
        <taxon>Priapulimorphida</taxon>
        <taxon>Priapulidae</taxon>
        <taxon>Priapulus</taxon>
    </lineage>
</organism>
<evidence type="ECO:0000256" key="4">
    <source>
        <dbReference type="PROSITE-ProRule" id="PRU00723"/>
    </source>
</evidence>
<dbReference type="Gene3D" id="4.10.1000.10">
    <property type="entry name" value="Zinc finger, CCCH-type"/>
    <property type="match status" value="1"/>
</dbReference>
<evidence type="ECO:0000256" key="3">
    <source>
        <dbReference type="ARBA" id="ARBA00022833"/>
    </source>
</evidence>
<dbReference type="InterPro" id="IPR041367">
    <property type="entry name" value="Znf-CCCH_4"/>
</dbReference>
<dbReference type="InterPro" id="IPR000571">
    <property type="entry name" value="Znf_CCCH"/>
</dbReference>
<keyword evidence="1 4" id="KW-0479">Metal-binding</keyword>
<evidence type="ECO:0000259" key="6">
    <source>
        <dbReference type="PROSITE" id="PS50103"/>
    </source>
</evidence>
<keyword evidence="3 4" id="KW-0862">Zinc</keyword>
<dbReference type="PROSITE" id="PS50103">
    <property type="entry name" value="ZF_C3H1"/>
    <property type="match status" value="1"/>
</dbReference>
<evidence type="ECO:0000313" key="7">
    <source>
        <dbReference type="Proteomes" id="UP000695022"/>
    </source>
</evidence>
<feature type="region of interest" description="Disordered" evidence="5">
    <location>
        <begin position="151"/>
        <end position="242"/>
    </location>
</feature>
<dbReference type="SMART" id="SM00356">
    <property type="entry name" value="ZnF_C3H1"/>
    <property type="match status" value="1"/>
</dbReference>
<feature type="compositionally biased region" description="Basic and acidic residues" evidence="5">
    <location>
        <begin position="151"/>
        <end position="166"/>
    </location>
</feature>
<name>A0ABM1ECK9_PRICU</name>
<reference evidence="8" key="1">
    <citation type="submission" date="2025-08" db="UniProtKB">
        <authorList>
            <consortium name="RefSeq"/>
        </authorList>
    </citation>
    <scope>IDENTIFICATION</scope>
</reference>
<feature type="domain" description="C3H1-type" evidence="6">
    <location>
        <begin position="128"/>
        <end position="155"/>
    </location>
</feature>
<accession>A0ABM1ECK9</accession>
<dbReference type="Pfam" id="PF18044">
    <property type="entry name" value="zf-CCCH_4"/>
    <property type="match status" value="1"/>
</dbReference>
<dbReference type="SUPFAM" id="SSF90229">
    <property type="entry name" value="CCCH zinc finger"/>
    <property type="match status" value="1"/>
</dbReference>
<dbReference type="InterPro" id="IPR036855">
    <property type="entry name" value="Znf_CCCH_sf"/>
</dbReference>
<dbReference type="GeneID" id="106810955"/>
<feature type="zinc finger region" description="C3H1-type" evidence="4">
    <location>
        <begin position="128"/>
        <end position="155"/>
    </location>
</feature>
<dbReference type="Proteomes" id="UP000695022">
    <property type="component" value="Unplaced"/>
</dbReference>
<feature type="region of interest" description="Disordered" evidence="5">
    <location>
        <begin position="1"/>
        <end position="95"/>
    </location>
</feature>
<protein>
    <submittedName>
        <fullName evidence="8">Uncharacterized protein LOC106810955</fullName>
    </submittedName>
</protein>